<dbReference type="RefSeq" id="WP_146351450.1">
    <property type="nucleotide sequence ID" value="NZ_VOBR01000007.1"/>
</dbReference>
<sequence>MNSKPEPTERRRHRIAALLIAAAPVATALALAAPLTVTIGAATTPHPGATLIPTECVVSVHSGALNTMKVPVCAGD</sequence>
<gene>
    <name evidence="1" type="ORF">FKR81_12910</name>
</gene>
<evidence type="ECO:0000313" key="2">
    <source>
        <dbReference type="Proteomes" id="UP000316639"/>
    </source>
</evidence>
<keyword evidence="2" id="KW-1185">Reference proteome</keyword>
<name>A0A563EVN1_9PSEU</name>
<organism evidence="1 2">
    <name type="scientific">Lentzea tibetensis</name>
    <dbReference type="NCBI Taxonomy" id="2591470"/>
    <lineage>
        <taxon>Bacteria</taxon>
        <taxon>Bacillati</taxon>
        <taxon>Actinomycetota</taxon>
        <taxon>Actinomycetes</taxon>
        <taxon>Pseudonocardiales</taxon>
        <taxon>Pseudonocardiaceae</taxon>
        <taxon>Lentzea</taxon>
    </lineage>
</organism>
<dbReference type="Proteomes" id="UP000316639">
    <property type="component" value="Unassembled WGS sequence"/>
</dbReference>
<accession>A0A563EVN1</accession>
<dbReference type="AlphaFoldDB" id="A0A563EVN1"/>
<dbReference type="EMBL" id="VOBR01000007">
    <property type="protein sequence ID" value="TWP51760.1"/>
    <property type="molecule type" value="Genomic_DNA"/>
</dbReference>
<proteinExistence type="predicted"/>
<reference evidence="1 2" key="1">
    <citation type="submission" date="2019-07" db="EMBL/GenBank/DDBJ databases">
        <title>Lentzea xizangensis sp. nov., isolated from Qinghai-Tibetan Plateau Soils.</title>
        <authorList>
            <person name="Huang J."/>
        </authorList>
    </citation>
    <scope>NUCLEOTIDE SEQUENCE [LARGE SCALE GENOMIC DNA]</scope>
    <source>
        <strain evidence="1 2">FXJ1.1311</strain>
    </source>
</reference>
<protein>
    <submittedName>
        <fullName evidence="1">Uncharacterized protein</fullName>
    </submittedName>
</protein>
<evidence type="ECO:0000313" key="1">
    <source>
        <dbReference type="EMBL" id="TWP51760.1"/>
    </source>
</evidence>
<comment type="caution">
    <text evidence="1">The sequence shown here is derived from an EMBL/GenBank/DDBJ whole genome shotgun (WGS) entry which is preliminary data.</text>
</comment>